<dbReference type="PANTHER" id="PTHR33991:SF1">
    <property type="entry name" value="DNA REPAIR PROTEIN RECO"/>
    <property type="match status" value="1"/>
</dbReference>
<dbReference type="RefSeq" id="WP_316660580.1">
    <property type="nucleotide sequence ID" value="NZ_JAWHTF010000001.1"/>
</dbReference>
<dbReference type="SUPFAM" id="SSF50249">
    <property type="entry name" value="Nucleic acid-binding proteins"/>
    <property type="match status" value="1"/>
</dbReference>
<proteinExistence type="inferred from homology"/>
<accession>A0ABU3U338</accession>
<evidence type="ECO:0000313" key="7">
    <source>
        <dbReference type="Proteomes" id="UP001268651"/>
    </source>
</evidence>
<organism evidence="6 7">
    <name type="scientific">Gilvirhabdus luticola</name>
    <dbReference type="NCBI Taxonomy" id="3079858"/>
    <lineage>
        <taxon>Bacteria</taxon>
        <taxon>Pseudomonadati</taxon>
        <taxon>Bacteroidota</taxon>
        <taxon>Flavobacteriia</taxon>
        <taxon>Flavobacteriales</taxon>
        <taxon>Flavobacteriaceae</taxon>
        <taxon>Gilvirhabdus</taxon>
    </lineage>
</organism>
<keyword evidence="7" id="KW-1185">Reference proteome</keyword>
<keyword evidence="2 4" id="KW-0233">DNA recombination</keyword>
<dbReference type="Pfam" id="PF02565">
    <property type="entry name" value="RecO_C"/>
    <property type="match status" value="1"/>
</dbReference>
<evidence type="ECO:0000256" key="3">
    <source>
        <dbReference type="ARBA" id="ARBA00023204"/>
    </source>
</evidence>
<reference evidence="6 7" key="1">
    <citation type="submission" date="2023-10" db="EMBL/GenBank/DDBJ databases">
        <title>Marimonas sp. nov. isolated from tidal mud flat.</title>
        <authorList>
            <person name="Jaincy N.J."/>
            <person name="Srinivasan S."/>
            <person name="Lee S.-S."/>
        </authorList>
    </citation>
    <scope>NUCLEOTIDE SEQUENCE [LARGE SCALE GENOMIC DNA]</scope>
    <source>
        <strain evidence="6 7">MJ-SS3</strain>
    </source>
</reference>
<dbReference type="InterPro" id="IPR012340">
    <property type="entry name" value="NA-bd_OB-fold"/>
</dbReference>
<evidence type="ECO:0000259" key="5">
    <source>
        <dbReference type="Pfam" id="PF11967"/>
    </source>
</evidence>
<dbReference type="Pfam" id="PF11967">
    <property type="entry name" value="RecO_N"/>
    <property type="match status" value="1"/>
</dbReference>
<dbReference type="HAMAP" id="MF_00201">
    <property type="entry name" value="RecO"/>
    <property type="match status" value="1"/>
</dbReference>
<dbReference type="SUPFAM" id="SSF57863">
    <property type="entry name" value="ArfGap/RecO-like zinc finger"/>
    <property type="match status" value="1"/>
</dbReference>
<evidence type="ECO:0000256" key="2">
    <source>
        <dbReference type="ARBA" id="ARBA00023172"/>
    </source>
</evidence>
<gene>
    <name evidence="4 6" type="primary">recO</name>
    <name evidence="6" type="ORF">RXV94_01465</name>
</gene>
<feature type="domain" description="DNA replication/recombination mediator RecO N-terminal" evidence="5">
    <location>
        <begin position="1"/>
        <end position="78"/>
    </location>
</feature>
<dbReference type="Gene3D" id="2.40.50.140">
    <property type="entry name" value="Nucleic acid-binding proteins"/>
    <property type="match status" value="1"/>
</dbReference>
<sequence>MVISTKAIVISKIKYGDSDLIVKCYTQELGMVSYMLKGVLKSKKGKVKTAYFQLLSQLDIETIHRANRSFQSIKDLRMNHMYVSLHTNVLKSTIVMFLAEVLSSCLIEEEKNRTLYNYIETAFLWLDQHDNLSNFHLLFLLKLSRYLGFYPDTTNIDFDFFNLIEGKFEDSETGLYTISGQNLVLLKRLLGINFDELNTIKLNSKQRQSFLKIMLLYFDLHLSGFKEPKSLQLFYQVFN</sequence>
<dbReference type="PANTHER" id="PTHR33991">
    <property type="entry name" value="DNA REPAIR PROTEIN RECO"/>
    <property type="match status" value="1"/>
</dbReference>
<dbReference type="EMBL" id="JAWHTF010000001">
    <property type="protein sequence ID" value="MDU8884808.1"/>
    <property type="molecule type" value="Genomic_DNA"/>
</dbReference>
<keyword evidence="3 4" id="KW-0234">DNA repair</keyword>
<comment type="caution">
    <text evidence="6">The sequence shown here is derived from an EMBL/GenBank/DDBJ whole genome shotgun (WGS) entry which is preliminary data.</text>
</comment>
<dbReference type="NCBIfam" id="TIGR00613">
    <property type="entry name" value="reco"/>
    <property type="match status" value="1"/>
</dbReference>
<evidence type="ECO:0000313" key="6">
    <source>
        <dbReference type="EMBL" id="MDU8884808.1"/>
    </source>
</evidence>
<dbReference type="InterPro" id="IPR003717">
    <property type="entry name" value="RecO"/>
</dbReference>
<comment type="function">
    <text evidence="4">Involved in DNA repair and RecF pathway recombination.</text>
</comment>
<dbReference type="InterPro" id="IPR037278">
    <property type="entry name" value="ARFGAP/RecO"/>
</dbReference>
<evidence type="ECO:0000256" key="1">
    <source>
        <dbReference type="ARBA" id="ARBA00022763"/>
    </source>
</evidence>
<dbReference type="InterPro" id="IPR022572">
    <property type="entry name" value="DNA_rep/recomb_RecO_N"/>
</dbReference>
<evidence type="ECO:0000256" key="4">
    <source>
        <dbReference type="HAMAP-Rule" id="MF_00201"/>
    </source>
</evidence>
<protein>
    <recommendedName>
        <fullName evidence="4">DNA repair protein RecO</fullName>
    </recommendedName>
    <alternativeName>
        <fullName evidence="4">Recombination protein O</fullName>
    </alternativeName>
</protein>
<dbReference type="Proteomes" id="UP001268651">
    <property type="component" value="Unassembled WGS sequence"/>
</dbReference>
<keyword evidence="1 4" id="KW-0227">DNA damage</keyword>
<comment type="similarity">
    <text evidence="4">Belongs to the RecO family.</text>
</comment>
<name>A0ABU3U338_9FLAO</name>